<keyword evidence="3" id="KW-1185">Reference proteome</keyword>
<gene>
    <name evidence="2" type="ORF">A8709_18235</name>
</gene>
<reference evidence="3" key="1">
    <citation type="submission" date="2016-05" db="EMBL/GenBank/DDBJ databases">
        <title>Paenibacillus oryzae. sp. nov., isolated from the rice root.</title>
        <authorList>
            <person name="Zhang J."/>
            <person name="Zhang X."/>
        </authorList>
    </citation>
    <scope>NUCLEOTIDE SEQUENCE [LARGE SCALE GENOMIC DNA]</scope>
    <source>
        <strain evidence="3">KCTC13222</strain>
    </source>
</reference>
<evidence type="ECO:0000256" key="1">
    <source>
        <dbReference type="SAM" id="SignalP"/>
    </source>
</evidence>
<feature type="chain" id="PRO_5008649708" evidence="1">
    <location>
        <begin position="28"/>
        <end position="168"/>
    </location>
</feature>
<dbReference type="OrthoDB" id="2665244at2"/>
<organism evidence="2 3">
    <name type="scientific">Paenibacillus pectinilyticus</name>
    <dbReference type="NCBI Taxonomy" id="512399"/>
    <lineage>
        <taxon>Bacteria</taxon>
        <taxon>Bacillati</taxon>
        <taxon>Bacillota</taxon>
        <taxon>Bacilli</taxon>
        <taxon>Bacillales</taxon>
        <taxon>Paenibacillaceae</taxon>
        <taxon>Paenibacillus</taxon>
    </lineage>
</organism>
<sequence>MKLKTKLIAITATCLVSASIFSISATASKNVKDVLSLKTLAKAAMDKETAEHNKLDAMPDQTREEKDAKNLQGIKVKSLGIETRRLQLEADPDDTENFARQLDSAIENWSMGINEFKDAAKRYNDDTYLKKAEESEKMIERFKKGREEYQKNEKTVHQLRIELNIPVN</sequence>
<dbReference type="Proteomes" id="UP000093309">
    <property type="component" value="Unassembled WGS sequence"/>
</dbReference>
<proteinExistence type="predicted"/>
<dbReference type="AlphaFoldDB" id="A0A1C0ZZJ2"/>
<keyword evidence="1" id="KW-0732">Signal</keyword>
<comment type="caution">
    <text evidence="2">The sequence shown here is derived from an EMBL/GenBank/DDBJ whole genome shotgun (WGS) entry which is preliminary data.</text>
</comment>
<protein>
    <submittedName>
        <fullName evidence="2">Uncharacterized protein</fullName>
    </submittedName>
</protein>
<evidence type="ECO:0000313" key="2">
    <source>
        <dbReference type="EMBL" id="OCT13535.1"/>
    </source>
</evidence>
<evidence type="ECO:0000313" key="3">
    <source>
        <dbReference type="Proteomes" id="UP000093309"/>
    </source>
</evidence>
<dbReference type="RefSeq" id="WP_065853597.1">
    <property type="nucleotide sequence ID" value="NZ_LYPC01000022.1"/>
</dbReference>
<dbReference type="STRING" id="512399.A8709_18235"/>
<name>A0A1C0ZZJ2_9BACL</name>
<accession>A0A1C0ZZJ2</accession>
<feature type="signal peptide" evidence="1">
    <location>
        <begin position="1"/>
        <end position="27"/>
    </location>
</feature>
<dbReference type="EMBL" id="LYPC01000022">
    <property type="protein sequence ID" value="OCT13535.1"/>
    <property type="molecule type" value="Genomic_DNA"/>
</dbReference>